<gene>
    <name evidence="2" type="ORF">TASK_LOCUS2317</name>
</gene>
<reference evidence="4" key="1">
    <citation type="submission" date="2017-02" db="UniProtKB">
        <authorList>
            <consortium name="WormBaseParasite"/>
        </authorList>
    </citation>
    <scope>IDENTIFICATION</scope>
</reference>
<organism evidence="4">
    <name type="scientific">Taenia asiatica</name>
    <name type="common">Asian tapeworm</name>
    <dbReference type="NCBI Taxonomy" id="60517"/>
    <lineage>
        <taxon>Eukaryota</taxon>
        <taxon>Metazoa</taxon>
        <taxon>Spiralia</taxon>
        <taxon>Lophotrochozoa</taxon>
        <taxon>Platyhelminthes</taxon>
        <taxon>Cestoda</taxon>
        <taxon>Eucestoda</taxon>
        <taxon>Cyclophyllidea</taxon>
        <taxon>Taeniidae</taxon>
        <taxon>Taenia</taxon>
    </lineage>
</organism>
<accession>A0A0R3VY22</accession>
<dbReference type="EMBL" id="UYRS01001432">
    <property type="protein sequence ID" value="VDK24846.1"/>
    <property type="molecule type" value="Genomic_DNA"/>
</dbReference>
<dbReference type="WBParaSite" id="TASK_0000231601-mRNA-1">
    <property type="protein sequence ID" value="TASK_0000231601-mRNA-1"/>
    <property type="gene ID" value="TASK_0000231601"/>
</dbReference>
<evidence type="ECO:0000313" key="3">
    <source>
        <dbReference type="Proteomes" id="UP000282613"/>
    </source>
</evidence>
<feature type="compositionally biased region" description="Gly residues" evidence="1">
    <location>
        <begin position="9"/>
        <end position="21"/>
    </location>
</feature>
<dbReference type="AlphaFoldDB" id="A0A0R3VY22"/>
<dbReference type="Proteomes" id="UP000282613">
    <property type="component" value="Unassembled WGS sequence"/>
</dbReference>
<feature type="region of interest" description="Disordered" evidence="1">
    <location>
        <begin position="1"/>
        <end position="27"/>
    </location>
</feature>
<keyword evidence="3" id="KW-1185">Reference proteome</keyword>
<evidence type="ECO:0000256" key="1">
    <source>
        <dbReference type="SAM" id="MobiDB-lite"/>
    </source>
</evidence>
<proteinExistence type="predicted"/>
<name>A0A0R3VY22_TAEAS</name>
<protein>
    <submittedName>
        <fullName evidence="4">Beta-lactamase domain-containing protein</fullName>
    </submittedName>
</protein>
<evidence type="ECO:0000313" key="4">
    <source>
        <dbReference type="WBParaSite" id="TASK_0000231601-mRNA-1"/>
    </source>
</evidence>
<reference evidence="2 3" key="2">
    <citation type="submission" date="2018-11" db="EMBL/GenBank/DDBJ databases">
        <authorList>
            <consortium name="Pathogen Informatics"/>
        </authorList>
    </citation>
    <scope>NUCLEOTIDE SEQUENCE [LARGE SCALE GENOMIC DNA]</scope>
</reference>
<evidence type="ECO:0000313" key="2">
    <source>
        <dbReference type="EMBL" id="VDK24846.1"/>
    </source>
</evidence>
<sequence length="128" mass="13960">MKQSRDARGGGGGSGDGGCGNTGKDDFGKQRRRCAKIMLSTKSSASRPTMLLPCDSFNAFDVAVDLQYLISSAPTQNDDTAEKISYLAYSLFKPTTYVSSFTVHAYKVFFRGDGDTDHHCPQMKQSVR</sequence>